<dbReference type="InterPro" id="IPR027381">
    <property type="entry name" value="LytR/CpsA/Psr_C"/>
</dbReference>
<dbReference type="Pfam" id="PF03816">
    <property type="entry name" value="LytR_cpsA_psr"/>
    <property type="match status" value="1"/>
</dbReference>
<keyword evidence="3" id="KW-1133">Transmembrane helix</keyword>
<dbReference type="Pfam" id="PF13399">
    <property type="entry name" value="LytR_C"/>
    <property type="match status" value="1"/>
</dbReference>
<evidence type="ECO:0000313" key="6">
    <source>
        <dbReference type="EMBL" id="GAA4515555.1"/>
    </source>
</evidence>
<dbReference type="EMBL" id="BAABHF010000050">
    <property type="protein sequence ID" value="GAA4515555.1"/>
    <property type="molecule type" value="Genomic_DNA"/>
</dbReference>
<evidence type="ECO:0000256" key="3">
    <source>
        <dbReference type="SAM" id="Phobius"/>
    </source>
</evidence>
<proteinExistence type="inferred from homology"/>
<dbReference type="PANTHER" id="PTHR33392:SF6">
    <property type="entry name" value="POLYISOPRENYL-TEICHOIC ACID--PEPTIDOGLYCAN TEICHOIC ACID TRANSFERASE TAGU"/>
    <property type="match status" value="1"/>
</dbReference>
<feature type="domain" description="LytR/CpsA/Psr regulator C-terminal" evidence="5">
    <location>
        <begin position="417"/>
        <end position="501"/>
    </location>
</feature>
<accession>A0ABP8R191</accession>
<dbReference type="RefSeq" id="WP_345473952.1">
    <property type="nucleotide sequence ID" value="NZ_BAABHF010000050.1"/>
</dbReference>
<name>A0ABP8R191_9ACTN</name>
<protein>
    <submittedName>
        <fullName evidence="6">LCP family protein</fullName>
    </submittedName>
</protein>
<dbReference type="Proteomes" id="UP001500503">
    <property type="component" value="Unassembled WGS sequence"/>
</dbReference>
<evidence type="ECO:0000256" key="1">
    <source>
        <dbReference type="ARBA" id="ARBA00006068"/>
    </source>
</evidence>
<gene>
    <name evidence="6" type="ORF">GCM10023191_085490</name>
</gene>
<sequence length="534" mass="56281">MSEDTGSDPQERYFRPRLGPPGAPGDEDDTTPPDGVAVGDAESTHVKVERRPSRTYAHGARRHRRGLMATGAMSAFVLLFAGGGWVFQDYVLGNVQRVDAFDGLKNRPDAGPEGSMNILLAGVDRREGLTDQQIRDLHLGKVGGQRSDTMMLVHISSKHDKVTVVSLPRDSLVTIPAHRSNGVEGAKGAEVGQRQGKLNWAYMYGGAPLTVQTVERATGVHVDHYVEVNFLGFLKVVNALGGVTVCTPTAVNDPKSGLRLPAGKSNVDGATALAYARARYTLTGGSDLGRIDRQQQFMSAVVHKALSEPAKFPAFLNASLDAIRADKGLSKNTLSALAMQMKGMSTDSIAFTTVPLANSDYTVSIGGQQQSTVLWDQSAGNRLFNEIEDDKPIVQPAQPTPTASAAPKNGLTVPPSQIDVRVVNGVGVQGLATRAARDLHRAGFGTTVAPGTQHGATATVIQYGPGREDSAKTLKAAIPGAKLRAVSSLGSRLQVVVGPSWTGAKQVKVATPSTSSSSPGGRINAKTATQNLCK</sequence>
<dbReference type="NCBIfam" id="TIGR00350">
    <property type="entry name" value="lytR_cpsA_psr"/>
    <property type="match status" value="1"/>
</dbReference>
<dbReference type="InterPro" id="IPR004474">
    <property type="entry name" value="LytR_CpsA_psr"/>
</dbReference>
<feature type="compositionally biased region" description="Low complexity" evidence="2">
    <location>
        <begin position="511"/>
        <end position="521"/>
    </location>
</feature>
<dbReference type="InterPro" id="IPR050922">
    <property type="entry name" value="LytR/CpsA/Psr_CW_biosynth"/>
</dbReference>
<dbReference type="Gene3D" id="3.40.630.190">
    <property type="entry name" value="LCP protein"/>
    <property type="match status" value="1"/>
</dbReference>
<evidence type="ECO:0000259" key="4">
    <source>
        <dbReference type="Pfam" id="PF03816"/>
    </source>
</evidence>
<feature type="region of interest" description="Disordered" evidence="2">
    <location>
        <begin position="1"/>
        <end position="46"/>
    </location>
</feature>
<keyword evidence="7" id="KW-1185">Reference proteome</keyword>
<evidence type="ECO:0000256" key="2">
    <source>
        <dbReference type="SAM" id="MobiDB-lite"/>
    </source>
</evidence>
<keyword evidence="3" id="KW-0812">Transmembrane</keyword>
<organism evidence="6 7">
    <name type="scientific">Actinoallomurus oryzae</name>
    <dbReference type="NCBI Taxonomy" id="502180"/>
    <lineage>
        <taxon>Bacteria</taxon>
        <taxon>Bacillati</taxon>
        <taxon>Actinomycetota</taxon>
        <taxon>Actinomycetes</taxon>
        <taxon>Streptosporangiales</taxon>
        <taxon>Thermomonosporaceae</taxon>
        <taxon>Actinoallomurus</taxon>
    </lineage>
</organism>
<keyword evidence="3" id="KW-0472">Membrane</keyword>
<dbReference type="PANTHER" id="PTHR33392">
    <property type="entry name" value="POLYISOPRENYL-TEICHOIC ACID--PEPTIDOGLYCAN TEICHOIC ACID TRANSFERASE TAGU"/>
    <property type="match status" value="1"/>
</dbReference>
<comment type="similarity">
    <text evidence="1">Belongs to the LytR/CpsA/Psr (LCP) family.</text>
</comment>
<feature type="transmembrane region" description="Helical" evidence="3">
    <location>
        <begin position="67"/>
        <end position="87"/>
    </location>
</feature>
<comment type="caution">
    <text evidence="6">The sequence shown here is derived from an EMBL/GenBank/DDBJ whole genome shotgun (WGS) entry which is preliminary data.</text>
</comment>
<evidence type="ECO:0000259" key="5">
    <source>
        <dbReference type="Pfam" id="PF13399"/>
    </source>
</evidence>
<reference evidence="7" key="1">
    <citation type="journal article" date="2019" name="Int. J. Syst. Evol. Microbiol.">
        <title>The Global Catalogue of Microorganisms (GCM) 10K type strain sequencing project: providing services to taxonomists for standard genome sequencing and annotation.</title>
        <authorList>
            <consortium name="The Broad Institute Genomics Platform"/>
            <consortium name="The Broad Institute Genome Sequencing Center for Infectious Disease"/>
            <person name="Wu L."/>
            <person name="Ma J."/>
        </authorList>
    </citation>
    <scope>NUCLEOTIDE SEQUENCE [LARGE SCALE GENOMIC DNA]</scope>
    <source>
        <strain evidence="7">JCM 17933</strain>
    </source>
</reference>
<dbReference type="Gene3D" id="3.30.70.2390">
    <property type="match status" value="1"/>
</dbReference>
<feature type="domain" description="Cell envelope-related transcriptional attenuator" evidence="4">
    <location>
        <begin position="146"/>
        <end position="306"/>
    </location>
</feature>
<evidence type="ECO:0000313" key="7">
    <source>
        <dbReference type="Proteomes" id="UP001500503"/>
    </source>
</evidence>
<feature type="region of interest" description="Disordered" evidence="2">
    <location>
        <begin position="509"/>
        <end position="534"/>
    </location>
</feature>